<dbReference type="EMBL" id="QXXQ01000029">
    <property type="protein sequence ID" value="RID89687.1"/>
    <property type="molecule type" value="Genomic_DNA"/>
</dbReference>
<dbReference type="Pfam" id="PF08809">
    <property type="entry name" value="DUF1799"/>
    <property type="match status" value="1"/>
</dbReference>
<dbReference type="AlphaFoldDB" id="A0A398BJJ4"/>
<evidence type="ECO:0000313" key="1">
    <source>
        <dbReference type="EMBL" id="RID89687.1"/>
    </source>
</evidence>
<keyword evidence="2" id="KW-1185">Reference proteome</keyword>
<dbReference type="OrthoDB" id="7363705at2"/>
<evidence type="ECO:0008006" key="3">
    <source>
        <dbReference type="Google" id="ProtNLM"/>
    </source>
</evidence>
<name>A0A398BJJ4_9RHOB</name>
<evidence type="ECO:0000313" key="2">
    <source>
        <dbReference type="Proteomes" id="UP000266649"/>
    </source>
</evidence>
<proteinExistence type="predicted"/>
<accession>A0A398BJJ4</accession>
<sequence length="83" mass="9012">MALEEADRSFGLWAENLPALEAFFAVSNQWRVSPVFGGPPLWLGLDYAACRAAWDSAGIVITPELWAGFQTVEAAAKDALNSR</sequence>
<reference evidence="1 2" key="1">
    <citation type="submission" date="2018-09" db="EMBL/GenBank/DDBJ databases">
        <title>Gemmobacter lutimaris sp. nov., a marine bacterium isolated from tidal flat.</title>
        <authorList>
            <person name="Lee D.W."/>
            <person name="Yoo Y."/>
            <person name="Kim J.-J."/>
            <person name="Kim B.S."/>
        </authorList>
    </citation>
    <scope>NUCLEOTIDE SEQUENCE [LARGE SCALE GENOMIC DNA]</scope>
    <source>
        <strain evidence="1 2">YJ-T1-11</strain>
    </source>
</reference>
<gene>
    <name evidence="1" type="ORF">D2N39_21935</name>
</gene>
<organism evidence="1 2">
    <name type="scientific">Gemmobacter lutimaris</name>
    <dbReference type="NCBI Taxonomy" id="2306023"/>
    <lineage>
        <taxon>Bacteria</taxon>
        <taxon>Pseudomonadati</taxon>
        <taxon>Pseudomonadota</taxon>
        <taxon>Alphaproteobacteria</taxon>
        <taxon>Rhodobacterales</taxon>
        <taxon>Paracoccaceae</taxon>
        <taxon>Gemmobacter</taxon>
    </lineage>
</organism>
<comment type="caution">
    <text evidence="1">The sequence shown here is derived from an EMBL/GenBank/DDBJ whole genome shotgun (WGS) entry which is preliminary data.</text>
</comment>
<dbReference type="InterPro" id="IPR014915">
    <property type="entry name" value="Phage_TLS_TfmB"/>
</dbReference>
<dbReference type="Proteomes" id="UP000266649">
    <property type="component" value="Unassembled WGS sequence"/>
</dbReference>
<protein>
    <recommendedName>
        <fullName evidence="3">DUF1799 domain-containing protein</fullName>
    </recommendedName>
</protein>